<dbReference type="GO" id="GO:0005737">
    <property type="term" value="C:cytoplasm"/>
    <property type="evidence" value="ECO:0007669"/>
    <property type="project" value="TreeGrafter"/>
</dbReference>
<evidence type="ECO:0000256" key="1">
    <source>
        <dbReference type="SAM" id="Phobius"/>
    </source>
</evidence>
<evidence type="ECO:0000313" key="3">
    <source>
        <dbReference type="EMBL" id="RKN86199.1"/>
    </source>
</evidence>
<keyword evidence="3" id="KW-0548">Nucleotidyltransferase</keyword>
<organism evidence="3 4">
    <name type="scientific">Paenibacillus ginsengarvi</name>
    <dbReference type="NCBI Taxonomy" id="400777"/>
    <lineage>
        <taxon>Bacteria</taxon>
        <taxon>Bacillati</taxon>
        <taxon>Bacillota</taxon>
        <taxon>Bacilli</taxon>
        <taxon>Bacillales</taxon>
        <taxon>Paenibacillaceae</taxon>
        <taxon>Paenibacillus</taxon>
    </lineage>
</organism>
<accession>A0A3B0CRX4</accession>
<proteinExistence type="predicted"/>
<keyword evidence="1" id="KW-0472">Membrane</keyword>
<comment type="caution">
    <text evidence="3">The sequence shown here is derived from an EMBL/GenBank/DDBJ whole genome shotgun (WGS) entry which is preliminary data.</text>
</comment>
<protein>
    <submittedName>
        <fullName evidence="3">ThiF family adenylyltransferase</fullName>
    </submittedName>
</protein>
<gene>
    <name evidence="3" type="ORF">D7M11_04090</name>
</gene>
<keyword evidence="4" id="KW-1185">Reference proteome</keyword>
<sequence>MVKRKVVQKYTASSSNKEANMNYKLMDHYRRVMTYKQNTVRIQAEYGPIEIPDSDGKVYSFLLLLDGSKRIEELSEISAVSVAEIESGIRMLQKYRLLECPDADKDKAVFSERELLRYKNNWSYSSLYETASESRYTFQSRLKSATVAVIGLGGGTVIAAWLASMGVGRIIGIDYDIVELGNLNRQMLYTEADVGRLKTDAAKERLELINSDIVIETIHQKVTSTEPIIHIVREADVLVGAIDWPLINGPRYVNAACLRENKPLFFAGLRHGSAFIHRILPFQSGCTDCLWLYSTRSSESALSFVNELINEAHVPRINPAFAPNIALLISLVGSEIAKWITKISPLFPNSYTRIGLHDSGLSHHEVPRLSECPSCGRLAGGLKEPIDLQALLDSR</sequence>
<dbReference type="InterPro" id="IPR045886">
    <property type="entry name" value="ThiF/MoeB/HesA"/>
</dbReference>
<keyword evidence="1" id="KW-1133">Transmembrane helix</keyword>
<keyword evidence="1" id="KW-0812">Transmembrane</keyword>
<dbReference type="GO" id="GO:0016779">
    <property type="term" value="F:nucleotidyltransferase activity"/>
    <property type="evidence" value="ECO:0007669"/>
    <property type="project" value="UniProtKB-KW"/>
</dbReference>
<dbReference type="InterPro" id="IPR035985">
    <property type="entry name" value="Ubiquitin-activating_enz"/>
</dbReference>
<feature type="domain" description="THIF-type NAD/FAD binding fold" evidence="2">
    <location>
        <begin position="135"/>
        <end position="355"/>
    </location>
</feature>
<dbReference type="PANTHER" id="PTHR10953:SF102">
    <property type="entry name" value="ADENYLYLTRANSFERASE AND SULFURTRANSFERASE MOCS3"/>
    <property type="match status" value="1"/>
</dbReference>
<dbReference type="SUPFAM" id="SSF69572">
    <property type="entry name" value="Activating enzymes of the ubiquitin-like proteins"/>
    <property type="match status" value="1"/>
</dbReference>
<evidence type="ECO:0000259" key="2">
    <source>
        <dbReference type="Pfam" id="PF00899"/>
    </source>
</evidence>
<reference evidence="3 4" key="1">
    <citation type="journal article" date="2007" name="Int. J. Syst. Evol. Microbiol.">
        <title>Paenibacillus ginsengarvi sp. nov., isolated from soil from ginseng cultivation.</title>
        <authorList>
            <person name="Yoon M.H."/>
            <person name="Ten L.N."/>
            <person name="Im W.T."/>
        </authorList>
    </citation>
    <scope>NUCLEOTIDE SEQUENCE [LARGE SCALE GENOMIC DNA]</scope>
    <source>
        <strain evidence="3 4">KCTC 13059</strain>
    </source>
</reference>
<dbReference type="GO" id="GO:0004792">
    <property type="term" value="F:thiosulfate-cyanide sulfurtransferase activity"/>
    <property type="evidence" value="ECO:0007669"/>
    <property type="project" value="TreeGrafter"/>
</dbReference>
<dbReference type="Gene3D" id="3.40.50.720">
    <property type="entry name" value="NAD(P)-binding Rossmann-like Domain"/>
    <property type="match status" value="1"/>
</dbReference>
<dbReference type="AlphaFoldDB" id="A0A3B0CRX4"/>
<keyword evidence="3" id="KW-0808">Transferase</keyword>
<dbReference type="Proteomes" id="UP000282311">
    <property type="component" value="Unassembled WGS sequence"/>
</dbReference>
<dbReference type="EMBL" id="RBAH01000002">
    <property type="protein sequence ID" value="RKN86199.1"/>
    <property type="molecule type" value="Genomic_DNA"/>
</dbReference>
<dbReference type="PANTHER" id="PTHR10953">
    <property type="entry name" value="UBIQUITIN-ACTIVATING ENZYME E1"/>
    <property type="match status" value="1"/>
</dbReference>
<dbReference type="Pfam" id="PF00899">
    <property type="entry name" value="ThiF"/>
    <property type="match status" value="1"/>
</dbReference>
<dbReference type="GO" id="GO:0008641">
    <property type="term" value="F:ubiquitin-like modifier activating enzyme activity"/>
    <property type="evidence" value="ECO:0007669"/>
    <property type="project" value="InterPro"/>
</dbReference>
<evidence type="ECO:0000313" key="4">
    <source>
        <dbReference type="Proteomes" id="UP000282311"/>
    </source>
</evidence>
<feature type="transmembrane region" description="Helical" evidence="1">
    <location>
        <begin position="145"/>
        <end position="163"/>
    </location>
</feature>
<name>A0A3B0CRX4_9BACL</name>
<dbReference type="InterPro" id="IPR000594">
    <property type="entry name" value="ThiF_NAD_FAD-bd"/>
</dbReference>